<organism evidence="1 2">
    <name type="scientific">Lipomyces kononenkoae</name>
    <name type="common">Yeast</name>
    <dbReference type="NCBI Taxonomy" id="34357"/>
    <lineage>
        <taxon>Eukaryota</taxon>
        <taxon>Fungi</taxon>
        <taxon>Dikarya</taxon>
        <taxon>Ascomycota</taxon>
        <taxon>Saccharomycotina</taxon>
        <taxon>Lipomycetes</taxon>
        <taxon>Lipomycetales</taxon>
        <taxon>Lipomycetaceae</taxon>
        <taxon>Lipomyces</taxon>
    </lineage>
</organism>
<name>A0ACC3SWV3_LIPKO</name>
<comment type="caution">
    <text evidence="1">The sequence shown here is derived from an EMBL/GenBank/DDBJ whole genome shotgun (WGS) entry which is preliminary data.</text>
</comment>
<dbReference type="EMBL" id="MU971404">
    <property type="protein sequence ID" value="KAK9235775.1"/>
    <property type="molecule type" value="Genomic_DNA"/>
</dbReference>
<keyword evidence="2" id="KW-1185">Reference proteome</keyword>
<proteinExistence type="predicted"/>
<accession>A0ACC3SWV3</accession>
<sequence>MASEEEIRCQHIRKLILANDPDNEFEYAIRPSSYDRLKVEFGKENEDDNTYPDYSMIGRAK</sequence>
<evidence type="ECO:0000313" key="1">
    <source>
        <dbReference type="EMBL" id="KAK9235775.1"/>
    </source>
</evidence>
<dbReference type="Proteomes" id="UP001433508">
    <property type="component" value="Unassembled WGS sequence"/>
</dbReference>
<protein>
    <submittedName>
        <fullName evidence="1">Uncharacterized protein</fullName>
    </submittedName>
</protein>
<gene>
    <name evidence="1" type="ORF">V1525DRAFT_390115</name>
</gene>
<reference evidence="2" key="1">
    <citation type="journal article" date="2024" name="Front. Bioeng. Biotechnol.">
        <title>Genome-scale model development and genomic sequencing of the oleaginous clade Lipomyces.</title>
        <authorList>
            <person name="Czajka J.J."/>
            <person name="Han Y."/>
            <person name="Kim J."/>
            <person name="Mondo S.J."/>
            <person name="Hofstad B.A."/>
            <person name="Robles A."/>
            <person name="Haridas S."/>
            <person name="Riley R."/>
            <person name="LaButti K."/>
            <person name="Pangilinan J."/>
            <person name="Andreopoulos W."/>
            <person name="Lipzen A."/>
            <person name="Yan J."/>
            <person name="Wang M."/>
            <person name="Ng V."/>
            <person name="Grigoriev I.V."/>
            <person name="Spatafora J.W."/>
            <person name="Magnuson J.K."/>
            <person name="Baker S.E."/>
            <person name="Pomraning K.R."/>
        </authorList>
    </citation>
    <scope>NUCLEOTIDE SEQUENCE [LARGE SCALE GENOMIC DNA]</scope>
    <source>
        <strain evidence="2">CBS 7786</strain>
    </source>
</reference>
<evidence type="ECO:0000313" key="2">
    <source>
        <dbReference type="Proteomes" id="UP001433508"/>
    </source>
</evidence>